<dbReference type="InterPro" id="IPR002492">
    <property type="entry name" value="Transposase_Tc1-like"/>
</dbReference>
<feature type="domain" description="Tc1-like transposase DDE" evidence="3">
    <location>
        <begin position="149"/>
        <end position="312"/>
    </location>
</feature>
<dbReference type="NCBIfam" id="NF033545">
    <property type="entry name" value="transpos_IS630"/>
    <property type="match status" value="1"/>
</dbReference>
<dbReference type="PANTHER" id="PTHR23022">
    <property type="entry name" value="TRANSPOSABLE ELEMENT-RELATED"/>
    <property type="match status" value="1"/>
</dbReference>
<organism evidence="4 5">
    <name type="scientific">Meloidogyne incognita</name>
    <name type="common">Southern root-knot nematode worm</name>
    <name type="synonym">Oxyuris incognita</name>
    <dbReference type="NCBI Taxonomy" id="6306"/>
    <lineage>
        <taxon>Eukaryota</taxon>
        <taxon>Metazoa</taxon>
        <taxon>Ecdysozoa</taxon>
        <taxon>Nematoda</taxon>
        <taxon>Chromadorea</taxon>
        <taxon>Rhabditida</taxon>
        <taxon>Tylenchina</taxon>
        <taxon>Tylenchomorpha</taxon>
        <taxon>Tylenchoidea</taxon>
        <taxon>Meloidogynidae</taxon>
        <taxon>Meloidogyninae</taxon>
        <taxon>Meloidogyne</taxon>
        <taxon>Meloidogyne incognita group</taxon>
    </lineage>
</organism>
<comment type="subcellular location">
    <subcellularLocation>
        <location evidence="1">Nucleus</location>
    </subcellularLocation>
</comment>
<dbReference type="InterPro" id="IPR036388">
    <property type="entry name" value="WH-like_DNA-bd_sf"/>
</dbReference>
<dbReference type="Gene3D" id="1.10.10.10">
    <property type="entry name" value="Winged helix-like DNA-binding domain superfamily/Winged helix DNA-binding domain"/>
    <property type="match status" value="1"/>
</dbReference>
<dbReference type="InterPro" id="IPR009057">
    <property type="entry name" value="Homeodomain-like_sf"/>
</dbReference>
<accession>A0A914MWW3</accession>
<dbReference type="InterPro" id="IPR052338">
    <property type="entry name" value="Transposase_5"/>
</dbReference>
<evidence type="ECO:0000313" key="5">
    <source>
        <dbReference type="WBParaSite" id="Minc3s02983g32305"/>
    </source>
</evidence>
<feature type="domain" description="Transposase Tc1-like" evidence="2">
    <location>
        <begin position="70"/>
        <end position="140"/>
    </location>
</feature>
<dbReference type="SUPFAM" id="SSF46689">
    <property type="entry name" value="Homeodomain-like"/>
    <property type="match status" value="1"/>
</dbReference>
<name>A0A914MWW3_MELIC</name>
<keyword evidence="4" id="KW-1185">Reference proteome</keyword>
<sequence length="363" mass="43000">MSTKKYTSTPIKKAIVQARSEGQSVNDVAKLFKVGTATVKRVCKRQRECGDVSRLAKPGRRRKLNERQERMIVRRSTIDPRRQATDATIYASRHFNVKISKWTARRILKRHGLYARRPARVPLLKKRHRKDRLEFARRYKQWGREQWGRVLWSDETKINLFTPDGGHFIRRPVGTRYKLKYTKATVKFQGGNIMVWGCICRDFVGPLVRIVGTMNAIQYRDILEEHMLPMAQERMPPNWHFQQDGDPKHTSQLMMGKRIRRENGGWMRLLSWFRQNNVSVLKWPAYSPDLNPIEHMWGRVKRALRGRRFISGDECWEAVQKAWKEIPLDFVIKLIDSMPRRIYSVILAKDRDHYFCTTINECH</sequence>
<proteinExistence type="predicted"/>
<dbReference type="GO" id="GO:0003677">
    <property type="term" value="F:DNA binding"/>
    <property type="evidence" value="ECO:0007669"/>
    <property type="project" value="InterPro"/>
</dbReference>
<evidence type="ECO:0000256" key="1">
    <source>
        <dbReference type="ARBA" id="ARBA00004123"/>
    </source>
</evidence>
<dbReference type="Pfam" id="PF01498">
    <property type="entry name" value="HTH_Tnp_Tc3_2"/>
    <property type="match status" value="1"/>
</dbReference>
<dbReference type="GO" id="GO:0006313">
    <property type="term" value="P:DNA transposition"/>
    <property type="evidence" value="ECO:0007669"/>
    <property type="project" value="InterPro"/>
</dbReference>
<evidence type="ECO:0000313" key="4">
    <source>
        <dbReference type="Proteomes" id="UP000887563"/>
    </source>
</evidence>
<protein>
    <submittedName>
        <fullName evidence="5">Transposase</fullName>
    </submittedName>
</protein>
<dbReference type="GO" id="GO:0015074">
    <property type="term" value="P:DNA integration"/>
    <property type="evidence" value="ECO:0007669"/>
    <property type="project" value="InterPro"/>
</dbReference>
<dbReference type="Pfam" id="PF13358">
    <property type="entry name" value="DDE_3"/>
    <property type="match status" value="1"/>
</dbReference>
<dbReference type="WBParaSite" id="Minc3s02983g32305">
    <property type="protein sequence ID" value="Minc3s02983g32305"/>
    <property type="gene ID" value="Minc3s02983g32305"/>
</dbReference>
<dbReference type="InterPro" id="IPR038717">
    <property type="entry name" value="Tc1-like_DDE_dom"/>
</dbReference>
<dbReference type="PANTHER" id="PTHR23022:SF134">
    <property type="entry name" value="TRANSPOSABLE ELEMENT TC1 TRANSPOSASE"/>
    <property type="match status" value="1"/>
</dbReference>
<dbReference type="InterPro" id="IPR036397">
    <property type="entry name" value="RNaseH_sf"/>
</dbReference>
<dbReference type="AlphaFoldDB" id="A0A914MWW3"/>
<reference evidence="5" key="1">
    <citation type="submission" date="2022-11" db="UniProtKB">
        <authorList>
            <consortium name="WormBaseParasite"/>
        </authorList>
    </citation>
    <scope>IDENTIFICATION</scope>
</reference>
<evidence type="ECO:0000259" key="2">
    <source>
        <dbReference type="Pfam" id="PF01498"/>
    </source>
</evidence>
<evidence type="ECO:0000259" key="3">
    <source>
        <dbReference type="Pfam" id="PF13358"/>
    </source>
</evidence>
<dbReference type="Gene3D" id="3.30.420.10">
    <property type="entry name" value="Ribonuclease H-like superfamily/Ribonuclease H"/>
    <property type="match status" value="1"/>
</dbReference>
<dbReference type="InterPro" id="IPR047655">
    <property type="entry name" value="Transpos_IS630-like"/>
</dbReference>
<dbReference type="Proteomes" id="UP000887563">
    <property type="component" value="Unplaced"/>
</dbReference>
<dbReference type="GO" id="GO:0005634">
    <property type="term" value="C:nucleus"/>
    <property type="evidence" value="ECO:0007669"/>
    <property type="project" value="UniProtKB-SubCell"/>
</dbReference>